<dbReference type="InterPro" id="IPR003439">
    <property type="entry name" value="ABC_transporter-like_ATP-bd"/>
</dbReference>
<evidence type="ECO:0000256" key="1">
    <source>
        <dbReference type="ARBA" id="ARBA00004202"/>
    </source>
</evidence>
<dbReference type="GO" id="GO:0005886">
    <property type="term" value="C:plasma membrane"/>
    <property type="evidence" value="ECO:0007669"/>
    <property type="project" value="UniProtKB-SubCell"/>
</dbReference>
<dbReference type="Gene3D" id="3.40.50.300">
    <property type="entry name" value="P-loop containing nucleotide triphosphate hydrolases"/>
    <property type="match status" value="1"/>
</dbReference>
<evidence type="ECO:0000256" key="3">
    <source>
        <dbReference type="ARBA" id="ARBA00022741"/>
    </source>
</evidence>
<proteinExistence type="predicted"/>
<dbReference type="OrthoDB" id="9804819at2"/>
<dbReference type="GO" id="GO:0046677">
    <property type="term" value="P:response to antibiotic"/>
    <property type="evidence" value="ECO:0007669"/>
    <property type="project" value="UniProtKB-KW"/>
</dbReference>
<protein>
    <submittedName>
        <fullName evidence="7">ABC transporter</fullName>
    </submittedName>
</protein>
<evidence type="ECO:0000313" key="8">
    <source>
        <dbReference type="Proteomes" id="UP000095214"/>
    </source>
</evidence>
<sequence length="313" mass="33937">MSTEHATAVHPPRAKRRARAVSVEEVTKDYGKVRALNALSLDIPRGQIMALLGKNGAGKSTLIDIILGLQAPTSGSARVFGLAPRDAIRRSLVGVVLQTGSLPVDYTVAEALRLFGSTHDAHVDYGTILEETQLAHMSGRVIRKLSGGEQQHVRLALALLPDPHLLILDEPTAGMDATARREFWDVMRTQAERGRTIVFATHYLTEAQDFAERTVIIKDGSVIKDAPTDELRRMNRSFHLTVDVDRGAGPRLVEQLRAAPEAGAWKISTEGGRIVVDGDDTDPAARILLSHPEAHGLEITASSLEDVFTSLTA</sequence>
<dbReference type="InterPro" id="IPR003593">
    <property type="entry name" value="AAA+_ATPase"/>
</dbReference>
<keyword evidence="8" id="KW-1185">Reference proteome</keyword>
<comment type="subcellular location">
    <subcellularLocation>
        <location evidence="1">Cell membrane</location>
        <topology evidence="1">Peripheral membrane protein</topology>
    </subcellularLocation>
</comment>
<dbReference type="PANTHER" id="PTHR42711">
    <property type="entry name" value="ABC TRANSPORTER ATP-BINDING PROTEIN"/>
    <property type="match status" value="1"/>
</dbReference>
<dbReference type="STRING" id="178339.BH719_01595"/>
<reference evidence="7 8" key="1">
    <citation type="submission" date="2016-09" db="EMBL/GenBank/DDBJ databases">
        <title>Complete genome sequence of Actinomyces hongkongensis HKU8.</title>
        <authorList>
            <person name="Gao Y.-X."/>
            <person name="Zhou Y.-Y."/>
            <person name="Xie Y."/>
            <person name="Wang M."/>
            <person name="Wang S.-J."/>
            <person name="Shen S.-G."/>
        </authorList>
    </citation>
    <scope>NUCLEOTIDE SEQUENCE [LARGE SCALE GENOMIC DNA]</scope>
    <source>
        <strain evidence="7 8">HKU8</strain>
    </source>
</reference>
<dbReference type="InterPro" id="IPR027417">
    <property type="entry name" value="P-loop_NTPase"/>
</dbReference>
<dbReference type="GO" id="GO:0016887">
    <property type="term" value="F:ATP hydrolysis activity"/>
    <property type="evidence" value="ECO:0007669"/>
    <property type="project" value="InterPro"/>
</dbReference>
<dbReference type="InterPro" id="IPR050763">
    <property type="entry name" value="ABC_transporter_ATP-binding"/>
</dbReference>
<keyword evidence="5" id="KW-0046">Antibiotic resistance</keyword>
<evidence type="ECO:0000313" key="7">
    <source>
        <dbReference type="EMBL" id="AOS46731.1"/>
    </source>
</evidence>
<keyword evidence="3" id="KW-0547">Nucleotide-binding</keyword>
<feature type="domain" description="ABC transporter" evidence="6">
    <location>
        <begin position="21"/>
        <end position="244"/>
    </location>
</feature>
<evidence type="ECO:0000256" key="2">
    <source>
        <dbReference type="ARBA" id="ARBA00022448"/>
    </source>
</evidence>
<evidence type="ECO:0000256" key="5">
    <source>
        <dbReference type="ARBA" id="ARBA00023251"/>
    </source>
</evidence>
<organism evidence="7 8">
    <name type="scientific">Pauljensenia hongkongensis</name>
    <dbReference type="NCBI Taxonomy" id="178339"/>
    <lineage>
        <taxon>Bacteria</taxon>
        <taxon>Bacillati</taxon>
        <taxon>Actinomycetota</taxon>
        <taxon>Actinomycetes</taxon>
        <taxon>Actinomycetales</taxon>
        <taxon>Actinomycetaceae</taxon>
        <taxon>Pauljensenia</taxon>
    </lineage>
</organism>
<keyword evidence="2" id="KW-0813">Transport</keyword>
<dbReference type="SUPFAM" id="SSF52540">
    <property type="entry name" value="P-loop containing nucleoside triphosphate hydrolases"/>
    <property type="match status" value="1"/>
</dbReference>
<dbReference type="AlphaFoldDB" id="A0A1D8B0Q2"/>
<evidence type="ECO:0000256" key="4">
    <source>
        <dbReference type="ARBA" id="ARBA00022840"/>
    </source>
</evidence>
<dbReference type="Pfam" id="PF00005">
    <property type="entry name" value="ABC_tran"/>
    <property type="match status" value="1"/>
</dbReference>
<accession>A0A1D8B0Q2</accession>
<dbReference type="SMART" id="SM00382">
    <property type="entry name" value="AAA"/>
    <property type="match status" value="1"/>
</dbReference>
<dbReference type="Proteomes" id="UP000095214">
    <property type="component" value="Chromosome"/>
</dbReference>
<evidence type="ECO:0000259" key="6">
    <source>
        <dbReference type="PROSITE" id="PS50893"/>
    </source>
</evidence>
<dbReference type="KEGG" id="phon:BH719_01595"/>
<dbReference type="GO" id="GO:0005524">
    <property type="term" value="F:ATP binding"/>
    <property type="evidence" value="ECO:0007669"/>
    <property type="project" value="UniProtKB-KW"/>
</dbReference>
<dbReference type="PANTHER" id="PTHR42711:SF17">
    <property type="entry name" value="ABC TRANSPORTER ATP-BINDING PROTEIN"/>
    <property type="match status" value="1"/>
</dbReference>
<keyword evidence="4" id="KW-0067">ATP-binding</keyword>
<gene>
    <name evidence="7" type="ORF">BH719_01595</name>
</gene>
<name>A0A1D8B0Q2_9ACTO</name>
<dbReference type="PROSITE" id="PS50893">
    <property type="entry name" value="ABC_TRANSPORTER_2"/>
    <property type="match status" value="1"/>
</dbReference>
<dbReference type="RefSeq" id="WP_050790603.1">
    <property type="nucleotide sequence ID" value="NZ_CP017298.1"/>
</dbReference>
<dbReference type="CDD" id="cd03230">
    <property type="entry name" value="ABC_DR_subfamily_A"/>
    <property type="match status" value="1"/>
</dbReference>
<dbReference type="EMBL" id="CP017298">
    <property type="protein sequence ID" value="AOS46731.1"/>
    <property type="molecule type" value="Genomic_DNA"/>
</dbReference>